<dbReference type="InterPro" id="IPR050103">
    <property type="entry name" value="Class-III_PLP-dep_AT"/>
</dbReference>
<name>A0A5E4ZGM0_9BURK</name>
<sequence length="80" mass="8075">MFEEIRGLGLLLGAVLKPAYAGKAKDVVTEAEKAGLMVLVAGPDVVRFAPPLNIPESDIDAGLAALDKAVAAVCATAKAA</sequence>
<keyword evidence="2" id="KW-0808">Transferase</keyword>
<dbReference type="SUPFAM" id="SSF53383">
    <property type="entry name" value="PLP-dependent transferases"/>
    <property type="match status" value="1"/>
</dbReference>
<evidence type="ECO:0000313" key="3">
    <source>
        <dbReference type="EMBL" id="VVE59565.1"/>
    </source>
</evidence>
<dbReference type="PANTHER" id="PTHR11986:SF113">
    <property type="entry name" value="SUCCINYLORNITHINE TRANSAMINASE"/>
    <property type="match status" value="1"/>
</dbReference>
<proteinExistence type="predicted"/>
<dbReference type="GO" id="GO:0030170">
    <property type="term" value="F:pyridoxal phosphate binding"/>
    <property type="evidence" value="ECO:0007669"/>
    <property type="project" value="InterPro"/>
</dbReference>
<evidence type="ECO:0000313" key="4">
    <source>
        <dbReference type="Proteomes" id="UP000414233"/>
    </source>
</evidence>
<dbReference type="InterPro" id="IPR005814">
    <property type="entry name" value="Aminotrans_3"/>
</dbReference>
<reference evidence="3 4" key="1">
    <citation type="submission" date="2019-08" db="EMBL/GenBank/DDBJ databases">
        <authorList>
            <person name="Peeters C."/>
        </authorList>
    </citation>
    <scope>NUCLEOTIDE SEQUENCE [LARGE SCALE GENOMIC DNA]</scope>
    <source>
        <strain evidence="3 4">LMG 30175</strain>
    </source>
</reference>
<dbReference type="AlphaFoldDB" id="A0A5E4ZGM0"/>
<dbReference type="Proteomes" id="UP000414233">
    <property type="component" value="Unassembled WGS sequence"/>
</dbReference>
<dbReference type="InterPro" id="IPR015422">
    <property type="entry name" value="PyrdxlP-dep_Trfase_small"/>
</dbReference>
<dbReference type="InterPro" id="IPR015424">
    <property type="entry name" value="PyrdxlP-dep_Trfase"/>
</dbReference>
<protein>
    <submittedName>
        <fullName evidence="3">Succinylornithine transaminase</fullName>
    </submittedName>
</protein>
<keyword evidence="4" id="KW-1185">Reference proteome</keyword>
<dbReference type="GO" id="GO:0008483">
    <property type="term" value="F:transaminase activity"/>
    <property type="evidence" value="ECO:0007669"/>
    <property type="project" value="UniProtKB-KW"/>
</dbReference>
<comment type="cofactor">
    <cofactor evidence="1">
        <name>pyridoxal 5'-phosphate</name>
        <dbReference type="ChEBI" id="CHEBI:597326"/>
    </cofactor>
</comment>
<dbReference type="GO" id="GO:0042802">
    <property type="term" value="F:identical protein binding"/>
    <property type="evidence" value="ECO:0007669"/>
    <property type="project" value="TreeGrafter"/>
</dbReference>
<gene>
    <name evidence="3" type="primary">astC_2</name>
    <name evidence="3" type="ORF">PTE30175_05505</name>
</gene>
<keyword evidence="2" id="KW-0032">Aminotransferase</keyword>
<dbReference type="EMBL" id="CABPRZ010000044">
    <property type="protein sequence ID" value="VVE59565.1"/>
    <property type="molecule type" value="Genomic_DNA"/>
</dbReference>
<organism evidence="3 4">
    <name type="scientific">Pandoraea terrae</name>
    <dbReference type="NCBI Taxonomy" id="1537710"/>
    <lineage>
        <taxon>Bacteria</taxon>
        <taxon>Pseudomonadati</taxon>
        <taxon>Pseudomonadota</taxon>
        <taxon>Betaproteobacteria</taxon>
        <taxon>Burkholderiales</taxon>
        <taxon>Burkholderiaceae</taxon>
        <taxon>Pandoraea</taxon>
    </lineage>
</organism>
<evidence type="ECO:0000256" key="2">
    <source>
        <dbReference type="ARBA" id="ARBA00022576"/>
    </source>
</evidence>
<dbReference type="Gene3D" id="3.90.1150.10">
    <property type="entry name" value="Aspartate Aminotransferase, domain 1"/>
    <property type="match status" value="1"/>
</dbReference>
<dbReference type="PANTHER" id="PTHR11986">
    <property type="entry name" value="AMINOTRANSFERASE CLASS III"/>
    <property type="match status" value="1"/>
</dbReference>
<accession>A0A5E4ZGM0</accession>
<evidence type="ECO:0000256" key="1">
    <source>
        <dbReference type="ARBA" id="ARBA00001933"/>
    </source>
</evidence>
<dbReference type="Pfam" id="PF00202">
    <property type="entry name" value="Aminotran_3"/>
    <property type="match status" value="1"/>
</dbReference>